<accession>A0A2W5DER2</accession>
<reference evidence="1 2" key="1">
    <citation type="submission" date="2017-08" db="EMBL/GenBank/DDBJ databases">
        <title>Infants hospitalized years apart are colonized by the same room-sourced microbial strains.</title>
        <authorList>
            <person name="Brooks B."/>
            <person name="Olm M.R."/>
            <person name="Firek B.A."/>
            <person name="Baker R."/>
            <person name="Thomas B.C."/>
            <person name="Morowitz M.J."/>
            <person name="Banfield J.F."/>
        </authorList>
    </citation>
    <scope>NUCLEOTIDE SEQUENCE [LARGE SCALE GENOMIC DNA]</scope>
    <source>
        <strain evidence="1">S2_012_000_R2_81</strain>
    </source>
</reference>
<evidence type="ECO:0008006" key="3">
    <source>
        <dbReference type="Google" id="ProtNLM"/>
    </source>
</evidence>
<dbReference type="Gene3D" id="3.30.700.10">
    <property type="entry name" value="Glycoprotein, Type 4 Pilin"/>
    <property type="match status" value="1"/>
</dbReference>
<name>A0A2W5DER2_9BURK</name>
<dbReference type="SUPFAM" id="SSF54523">
    <property type="entry name" value="Pili subunits"/>
    <property type="match status" value="1"/>
</dbReference>
<evidence type="ECO:0000313" key="1">
    <source>
        <dbReference type="EMBL" id="PZP30391.1"/>
    </source>
</evidence>
<dbReference type="EMBL" id="QFOD01000014">
    <property type="protein sequence ID" value="PZP30391.1"/>
    <property type="molecule type" value="Genomic_DNA"/>
</dbReference>
<gene>
    <name evidence="1" type="ORF">DI603_14795</name>
</gene>
<comment type="caution">
    <text evidence="1">The sequence shown here is derived from an EMBL/GenBank/DDBJ whole genome shotgun (WGS) entry which is preliminary data.</text>
</comment>
<sequence>MNKQAGLSLIQVVIALVVLGLVSALAMPQFASASDEARQSALNEVAGALSSASAINYANRKAHGDRGIRVADCADIAATLPGGLPEARYQITAAAISPDSTVTNCVVSSKGKQAMFTATGVL</sequence>
<organism evidence="1 2">
    <name type="scientific">Roseateles depolymerans</name>
    <dbReference type="NCBI Taxonomy" id="76731"/>
    <lineage>
        <taxon>Bacteria</taxon>
        <taxon>Pseudomonadati</taxon>
        <taxon>Pseudomonadota</taxon>
        <taxon>Betaproteobacteria</taxon>
        <taxon>Burkholderiales</taxon>
        <taxon>Sphaerotilaceae</taxon>
        <taxon>Roseateles</taxon>
    </lineage>
</organism>
<dbReference type="InterPro" id="IPR045584">
    <property type="entry name" value="Pilin-like"/>
</dbReference>
<dbReference type="AlphaFoldDB" id="A0A2W5DER2"/>
<dbReference type="Proteomes" id="UP000249633">
    <property type="component" value="Unassembled WGS sequence"/>
</dbReference>
<proteinExistence type="predicted"/>
<protein>
    <recommendedName>
        <fullName evidence="3">Prepilin-type cleavage/methylation domain-containing protein</fullName>
    </recommendedName>
</protein>
<evidence type="ECO:0000313" key="2">
    <source>
        <dbReference type="Proteomes" id="UP000249633"/>
    </source>
</evidence>